<name>A0A672IVR4_SALFA</name>
<dbReference type="AlphaFoldDB" id="A0A672IVR4"/>
<feature type="domain" description="Peptidase S9 prolyl oligopeptidase catalytic" evidence="3">
    <location>
        <begin position="513"/>
        <end position="676"/>
    </location>
</feature>
<reference evidence="5" key="1">
    <citation type="submission" date="2025-08" db="UniProtKB">
        <authorList>
            <consortium name="Ensembl"/>
        </authorList>
    </citation>
    <scope>IDENTIFICATION</scope>
</reference>
<protein>
    <submittedName>
        <fullName evidence="5">Uncharacterized protein</fullName>
    </submittedName>
</protein>
<dbReference type="GO" id="GO:0008236">
    <property type="term" value="F:serine-type peptidase activity"/>
    <property type="evidence" value="ECO:0007669"/>
    <property type="project" value="InterPro"/>
</dbReference>
<dbReference type="GO" id="GO:0015459">
    <property type="term" value="F:potassium channel regulator activity"/>
    <property type="evidence" value="ECO:0007669"/>
    <property type="project" value="TreeGrafter"/>
</dbReference>
<reference evidence="5" key="2">
    <citation type="submission" date="2025-09" db="UniProtKB">
        <authorList>
            <consortium name="Ensembl"/>
        </authorList>
    </citation>
    <scope>IDENTIFICATION</scope>
</reference>
<dbReference type="Pfam" id="PF00326">
    <property type="entry name" value="Peptidase_S9"/>
    <property type="match status" value="1"/>
</dbReference>
<dbReference type="GO" id="GO:0008076">
    <property type="term" value="C:voltage-gated potassium channel complex"/>
    <property type="evidence" value="ECO:0007669"/>
    <property type="project" value="TreeGrafter"/>
</dbReference>
<dbReference type="Proteomes" id="UP000472267">
    <property type="component" value="Unassembled WGS sequence"/>
</dbReference>
<dbReference type="GO" id="GO:0006508">
    <property type="term" value="P:proteolysis"/>
    <property type="evidence" value="ECO:0007669"/>
    <property type="project" value="InterPro"/>
</dbReference>
<dbReference type="Gene3D" id="3.40.50.1820">
    <property type="entry name" value="alpha/beta hydrolase"/>
    <property type="match status" value="1"/>
</dbReference>
<dbReference type="InParanoid" id="A0A672IVR4"/>
<keyword evidence="2" id="KW-0472">Membrane</keyword>
<proteinExistence type="predicted"/>
<dbReference type="Gene3D" id="2.140.10.30">
    <property type="entry name" value="Dipeptidylpeptidase IV, N-terminal domain"/>
    <property type="match status" value="1"/>
</dbReference>
<evidence type="ECO:0000256" key="1">
    <source>
        <dbReference type="SAM" id="MobiDB-lite"/>
    </source>
</evidence>
<evidence type="ECO:0000259" key="4">
    <source>
        <dbReference type="Pfam" id="PF00930"/>
    </source>
</evidence>
<evidence type="ECO:0000313" key="5">
    <source>
        <dbReference type="Ensembl" id="ENSSFAP00005045042.1"/>
    </source>
</evidence>
<dbReference type="InterPro" id="IPR050278">
    <property type="entry name" value="Serine_Prot_S9B/DPPIV"/>
</dbReference>
<feature type="domain" description="Dipeptidylpeptidase IV N-terminal" evidence="4">
    <location>
        <begin position="141"/>
        <end position="439"/>
    </location>
</feature>
<accession>A0A672IVR4</accession>
<dbReference type="GO" id="GO:1901379">
    <property type="term" value="P:regulation of potassium ion transmembrane transport"/>
    <property type="evidence" value="ECO:0007669"/>
    <property type="project" value="TreeGrafter"/>
</dbReference>
<evidence type="ECO:0000313" key="6">
    <source>
        <dbReference type="Proteomes" id="UP000472267"/>
    </source>
</evidence>
<dbReference type="InterPro" id="IPR029058">
    <property type="entry name" value="AB_hydrolase_fold"/>
</dbReference>
<dbReference type="SUPFAM" id="SSF53474">
    <property type="entry name" value="alpha/beta-Hydrolases"/>
    <property type="match status" value="1"/>
</dbReference>
<sequence length="718" mass="79377">AARGGDMTASSEQQQQQEDFVDVSPPQRNWKGIAISLLVIVVVCSLISMSVVVLTPAELPGSRKSRMTVWDLHKPDFSLQRPEATWIADSEVLYRNADGHIVTFMSDVVLLLWCQAAFNAVKFSLSADGKFALLAYNVTPVYVFENNIYYQAGTRSPSLRLTSSGLEGVVFNGVADWLYEEEVLGSQLALWWSPDGQRLAFLTIDDSLVPNALLPQLTGGSYPRGRLYPYPMAGQVNPAVRLSVVSLSGATLTQELQPPDSLAVRDLYVSMVSWISSTRLAVRWLNRPQNRSVLAVCDAAAGRCLQVSGSSHCSTAAGRSSERPLFSEDSAHFLLTLPVKQGDQGEFHHLTLITRKVHGQDEVRHLTSGAWEVTHILSYDQIKIYPRLSVCVCVCLCSVSTLGAFPRRCLTCSLREGCSFYEADVSPDARHAILKCQGPPAHTHNTHTHTHTHYILHWLRAGTAPPAGETGTEHKLPLKLTYPADFSQSSIYGLLLIVGSSPGRQQVTEQFSLHWDRVLVGSEQVVVARLDGRGSGFRGQRLSQQIHQRLGVVDTEDQIALPFIDRTRVGVYGEAYGGYLTLTMLKSSEKLIRCAAARAPVTDWSLYASSFSERYLGPPSTEDSRYQVTAVEHERGRTHVHFQHSAELIKHFIQIGANYTLQMYPDEGHFLVSPEPSPSSSSSHSVSIIILSRRLILMKIVNNRVVATENQEHKNSSC</sequence>
<gene>
    <name evidence="5" type="primary">LOC115383731</name>
</gene>
<feature type="transmembrane region" description="Helical" evidence="2">
    <location>
        <begin position="33"/>
        <end position="57"/>
    </location>
</feature>
<evidence type="ECO:0000259" key="3">
    <source>
        <dbReference type="Pfam" id="PF00326"/>
    </source>
</evidence>
<dbReference type="PANTHER" id="PTHR11731:SF21">
    <property type="entry name" value="INACTIVE DIPEPTIDYL PEPTIDASE 10"/>
    <property type="match status" value="1"/>
</dbReference>
<keyword evidence="6" id="KW-1185">Reference proteome</keyword>
<evidence type="ECO:0000256" key="2">
    <source>
        <dbReference type="SAM" id="Phobius"/>
    </source>
</evidence>
<dbReference type="Ensembl" id="ENSSFAT00005046613.1">
    <property type="protein sequence ID" value="ENSSFAP00005045042.1"/>
    <property type="gene ID" value="ENSSFAG00005022096.1"/>
</dbReference>
<dbReference type="OMA" id="VLAWDVH"/>
<dbReference type="InterPro" id="IPR001375">
    <property type="entry name" value="Peptidase_S9_cat"/>
</dbReference>
<keyword evidence="2" id="KW-0812">Transmembrane</keyword>
<dbReference type="Pfam" id="PF00930">
    <property type="entry name" value="DPPIV_N"/>
    <property type="match status" value="1"/>
</dbReference>
<keyword evidence="2" id="KW-1133">Transmembrane helix</keyword>
<dbReference type="SUPFAM" id="SSF82171">
    <property type="entry name" value="DPP6 N-terminal domain-like"/>
    <property type="match status" value="1"/>
</dbReference>
<dbReference type="PANTHER" id="PTHR11731">
    <property type="entry name" value="PROTEASE FAMILY S9B,C DIPEPTIDYL-PEPTIDASE IV-RELATED"/>
    <property type="match status" value="1"/>
</dbReference>
<organism evidence="5 6">
    <name type="scientific">Salarias fasciatus</name>
    <name type="common">Jewelled blenny</name>
    <name type="synonym">Blennius fasciatus</name>
    <dbReference type="NCBI Taxonomy" id="181472"/>
    <lineage>
        <taxon>Eukaryota</taxon>
        <taxon>Metazoa</taxon>
        <taxon>Chordata</taxon>
        <taxon>Craniata</taxon>
        <taxon>Vertebrata</taxon>
        <taxon>Euteleostomi</taxon>
        <taxon>Actinopterygii</taxon>
        <taxon>Neopterygii</taxon>
        <taxon>Teleostei</taxon>
        <taxon>Neoteleostei</taxon>
        <taxon>Acanthomorphata</taxon>
        <taxon>Ovalentaria</taxon>
        <taxon>Blenniimorphae</taxon>
        <taxon>Blenniiformes</taxon>
        <taxon>Blennioidei</taxon>
        <taxon>Blenniidae</taxon>
        <taxon>Salariinae</taxon>
        <taxon>Salarias</taxon>
    </lineage>
</organism>
<feature type="region of interest" description="Disordered" evidence="1">
    <location>
        <begin position="1"/>
        <end position="21"/>
    </location>
</feature>
<dbReference type="InterPro" id="IPR002469">
    <property type="entry name" value="Peptidase_S9B_N"/>
</dbReference>